<evidence type="ECO:0000313" key="2">
    <source>
        <dbReference type="EMBL" id="RMC03171.1"/>
    </source>
</evidence>
<feature type="region of interest" description="Disordered" evidence="1">
    <location>
        <begin position="202"/>
        <end position="249"/>
    </location>
</feature>
<evidence type="ECO:0000256" key="1">
    <source>
        <dbReference type="SAM" id="MobiDB-lite"/>
    </source>
</evidence>
<protein>
    <submittedName>
        <fullName evidence="2">Uncharacterized protein</fullName>
    </submittedName>
</protein>
<feature type="compositionally biased region" description="Low complexity" evidence="1">
    <location>
        <begin position="211"/>
        <end position="224"/>
    </location>
</feature>
<organism evidence="2 3">
    <name type="scientific">Hirundo rustica rustica</name>
    <dbReference type="NCBI Taxonomy" id="333673"/>
    <lineage>
        <taxon>Eukaryota</taxon>
        <taxon>Metazoa</taxon>
        <taxon>Chordata</taxon>
        <taxon>Craniata</taxon>
        <taxon>Vertebrata</taxon>
        <taxon>Euteleostomi</taxon>
        <taxon>Archelosauria</taxon>
        <taxon>Archosauria</taxon>
        <taxon>Dinosauria</taxon>
        <taxon>Saurischia</taxon>
        <taxon>Theropoda</taxon>
        <taxon>Coelurosauria</taxon>
        <taxon>Aves</taxon>
        <taxon>Neognathae</taxon>
        <taxon>Neoaves</taxon>
        <taxon>Telluraves</taxon>
        <taxon>Australaves</taxon>
        <taxon>Passeriformes</taxon>
        <taxon>Sylvioidea</taxon>
        <taxon>Hirundinidae</taxon>
        <taxon>Hirundo</taxon>
    </lineage>
</organism>
<evidence type="ECO:0000313" key="3">
    <source>
        <dbReference type="Proteomes" id="UP000269221"/>
    </source>
</evidence>
<dbReference type="OrthoDB" id="9222882at2759"/>
<reference evidence="2 3" key="1">
    <citation type="submission" date="2018-07" db="EMBL/GenBank/DDBJ databases">
        <title>A high quality draft genome assembly of the barn swallow (H. rustica rustica).</title>
        <authorList>
            <person name="Formenti G."/>
            <person name="Chiara M."/>
            <person name="Poveda L."/>
            <person name="Francoijs K.-J."/>
            <person name="Bonisoli-Alquati A."/>
            <person name="Canova L."/>
            <person name="Gianfranceschi L."/>
            <person name="Horner D.S."/>
            <person name="Saino N."/>
        </authorList>
    </citation>
    <scope>NUCLEOTIDE SEQUENCE [LARGE SCALE GENOMIC DNA]</scope>
    <source>
        <strain evidence="2">Chelidonia</strain>
        <tissue evidence="2">Blood</tissue>
    </source>
</reference>
<gene>
    <name evidence="2" type="ORF">DUI87_20365</name>
</gene>
<proteinExistence type="predicted"/>
<dbReference type="AlphaFoldDB" id="A0A3M0JSG7"/>
<dbReference type="EMBL" id="QRBI01000131">
    <property type="protein sequence ID" value="RMC03171.1"/>
    <property type="molecule type" value="Genomic_DNA"/>
</dbReference>
<keyword evidence="3" id="KW-1185">Reference proteome</keyword>
<feature type="compositionally biased region" description="Basic residues" evidence="1">
    <location>
        <begin position="239"/>
        <end position="249"/>
    </location>
</feature>
<comment type="caution">
    <text evidence="2">The sequence shown here is derived from an EMBL/GenBank/DDBJ whole genome shotgun (WGS) entry which is preliminary data.</text>
</comment>
<name>A0A3M0JSG7_HIRRU</name>
<sequence>MTLSLRGVGMPVYPQVLVYAGYLQSVFILTCDHKGKIQPIGKLETVTKMKVIKWMNYRVMTQMQTMQVASQGINPRIRTGSQPFPLWRRAREMETEWGRCFADSPYLNMGPVNKATVAVIQFAIQINKSSVLFVLYIEFCAFKTGSKSEEKCGVCFENPDEVGKYLEENCHDDSKEKNIAITWAQAYVYHTLLDTVGQQIEAEEQGDKSDTQAAANPTATQVAAKPDSEAKTSAVATVKKGKKHTRKTN</sequence>
<accession>A0A3M0JSG7</accession>
<dbReference type="Proteomes" id="UP000269221">
    <property type="component" value="Unassembled WGS sequence"/>
</dbReference>